<dbReference type="Proteomes" id="UP000027920">
    <property type="component" value="Unassembled WGS sequence"/>
</dbReference>
<dbReference type="AlphaFoldDB" id="A0A072P0R1"/>
<accession>A0A072P0R1</accession>
<dbReference type="VEuPathDB" id="FungiDB:A1O9_10125"/>
<protein>
    <recommendedName>
        <fullName evidence="1">BTB domain-containing protein</fullName>
    </recommendedName>
</protein>
<evidence type="ECO:0000259" key="1">
    <source>
        <dbReference type="PROSITE" id="PS50097"/>
    </source>
</evidence>
<gene>
    <name evidence="2" type="ORF">A1O9_10125</name>
</gene>
<dbReference type="PANTHER" id="PTHR47843">
    <property type="entry name" value="BTB DOMAIN-CONTAINING PROTEIN-RELATED"/>
    <property type="match status" value="1"/>
</dbReference>
<dbReference type="SUPFAM" id="SSF54695">
    <property type="entry name" value="POZ domain"/>
    <property type="match status" value="1"/>
</dbReference>
<reference evidence="2 3" key="1">
    <citation type="submission" date="2013-03" db="EMBL/GenBank/DDBJ databases">
        <title>The Genome Sequence of Exophiala aquamarina CBS 119918.</title>
        <authorList>
            <consortium name="The Broad Institute Genomics Platform"/>
            <person name="Cuomo C."/>
            <person name="de Hoog S."/>
            <person name="Gorbushina A."/>
            <person name="Walker B."/>
            <person name="Young S.K."/>
            <person name="Zeng Q."/>
            <person name="Gargeya S."/>
            <person name="Fitzgerald M."/>
            <person name="Haas B."/>
            <person name="Abouelleil A."/>
            <person name="Allen A.W."/>
            <person name="Alvarado L."/>
            <person name="Arachchi H.M."/>
            <person name="Berlin A.M."/>
            <person name="Chapman S.B."/>
            <person name="Gainer-Dewar J."/>
            <person name="Goldberg J."/>
            <person name="Griggs A."/>
            <person name="Gujja S."/>
            <person name="Hansen M."/>
            <person name="Howarth C."/>
            <person name="Imamovic A."/>
            <person name="Ireland A."/>
            <person name="Larimer J."/>
            <person name="McCowan C."/>
            <person name="Murphy C."/>
            <person name="Pearson M."/>
            <person name="Poon T.W."/>
            <person name="Priest M."/>
            <person name="Roberts A."/>
            <person name="Saif S."/>
            <person name="Shea T."/>
            <person name="Sisk P."/>
            <person name="Sykes S."/>
            <person name="Wortman J."/>
            <person name="Nusbaum C."/>
            <person name="Birren B."/>
        </authorList>
    </citation>
    <scope>NUCLEOTIDE SEQUENCE [LARGE SCALE GENOMIC DNA]</scope>
    <source>
        <strain evidence="2 3">CBS 119918</strain>
    </source>
</reference>
<dbReference type="PANTHER" id="PTHR47843:SF2">
    <property type="entry name" value="BTB DOMAIN-CONTAINING PROTEIN"/>
    <property type="match status" value="1"/>
</dbReference>
<keyword evidence="3" id="KW-1185">Reference proteome</keyword>
<name>A0A072P0R1_9EURO</name>
<dbReference type="Gene3D" id="3.30.710.10">
    <property type="entry name" value="Potassium Channel Kv1.1, Chain A"/>
    <property type="match status" value="1"/>
</dbReference>
<dbReference type="Pfam" id="PF00651">
    <property type="entry name" value="BTB"/>
    <property type="match status" value="1"/>
</dbReference>
<dbReference type="EMBL" id="AMGV01000012">
    <property type="protein sequence ID" value="KEF53724.1"/>
    <property type="molecule type" value="Genomic_DNA"/>
</dbReference>
<comment type="caution">
    <text evidence="2">The sequence shown here is derived from an EMBL/GenBank/DDBJ whole genome shotgun (WGS) entry which is preliminary data.</text>
</comment>
<dbReference type="STRING" id="1182545.A0A072P0R1"/>
<dbReference type="HOGENOM" id="CLU_068279_1_1_1"/>
<feature type="domain" description="BTB" evidence="1">
    <location>
        <begin position="8"/>
        <end position="77"/>
    </location>
</feature>
<proteinExistence type="predicted"/>
<organism evidence="2 3">
    <name type="scientific">Exophiala aquamarina CBS 119918</name>
    <dbReference type="NCBI Taxonomy" id="1182545"/>
    <lineage>
        <taxon>Eukaryota</taxon>
        <taxon>Fungi</taxon>
        <taxon>Dikarya</taxon>
        <taxon>Ascomycota</taxon>
        <taxon>Pezizomycotina</taxon>
        <taxon>Eurotiomycetes</taxon>
        <taxon>Chaetothyriomycetidae</taxon>
        <taxon>Chaetothyriales</taxon>
        <taxon>Herpotrichiellaceae</taxon>
        <taxon>Exophiala</taxon>
    </lineage>
</organism>
<dbReference type="OrthoDB" id="4120675at2759"/>
<dbReference type="RefSeq" id="XP_013256314.1">
    <property type="nucleotide sequence ID" value="XM_013400860.1"/>
</dbReference>
<sequence>MSSFAATKIITILVGPEKVEYFLHKDILIQYSPFFAKCLATNMKEALSNVVEMPEILTAQLTWLAMYLYKNALPEQDINKAPYDVYEAWALADRLCMPRFQDMLMDRLMDYSRRKVIPMPYFAWVIEHHNHLDTLSFRFVRDQVLYEWPSGNDALYEKENMVAGLNDLLVKGFLDNRFVLDLLVAAKTPTPDPCKQGCKHHVHGTSKACTVRS</sequence>
<evidence type="ECO:0000313" key="3">
    <source>
        <dbReference type="Proteomes" id="UP000027920"/>
    </source>
</evidence>
<dbReference type="PROSITE" id="PS50097">
    <property type="entry name" value="BTB"/>
    <property type="match status" value="1"/>
</dbReference>
<dbReference type="InterPro" id="IPR011333">
    <property type="entry name" value="SKP1/BTB/POZ_sf"/>
</dbReference>
<evidence type="ECO:0000313" key="2">
    <source>
        <dbReference type="EMBL" id="KEF53724.1"/>
    </source>
</evidence>
<dbReference type="GeneID" id="25285030"/>
<dbReference type="InterPro" id="IPR000210">
    <property type="entry name" value="BTB/POZ_dom"/>
</dbReference>